<proteinExistence type="predicted"/>
<evidence type="ECO:0000313" key="1">
    <source>
        <dbReference type="EMBL" id="MEN8639803.1"/>
    </source>
</evidence>
<name>A0ABV0DG52_9PSED</name>
<accession>A0ABV0DG52</accession>
<protein>
    <submittedName>
        <fullName evidence="1">Uncharacterized protein</fullName>
    </submittedName>
</protein>
<keyword evidence="2" id="KW-1185">Reference proteome</keyword>
<dbReference type="Proteomes" id="UP001424532">
    <property type="component" value="Unassembled WGS sequence"/>
</dbReference>
<reference evidence="1 2" key="1">
    <citation type="submission" date="2024-05" db="EMBL/GenBank/DDBJ databases">
        <title>Sequence of Lycoming College course isolates.</title>
        <authorList>
            <person name="Reigle C.A."/>
            <person name="Newman J.D."/>
        </authorList>
    </citation>
    <scope>NUCLEOTIDE SEQUENCE [LARGE SCALE GENOMIC DNA]</scope>
    <source>
        <strain evidence="1 2">CAR-09</strain>
    </source>
</reference>
<gene>
    <name evidence="1" type="ORF">ABFE88_09105</name>
</gene>
<comment type="caution">
    <text evidence="1">The sequence shown here is derived from an EMBL/GenBank/DDBJ whole genome shotgun (WGS) entry which is preliminary data.</text>
</comment>
<sequence length="453" mass="50857">MSELEKKLQHLTAEQIEVLYAQYLAGEKVSVLLDRYAIDLKPTQLIKALPPRLIEDLICPYCNTPLFQRRPAKSALDGAKQPAFCSRCEHQHHFPYYHRPPQACQCSPCQLAREQARLQREAELRQRVQAFHGLEAVTPVPFSSLSLTHKLQLMALFEARSDWRLDCLLPARAVKGDACIAPSEAMEQAVLQSLREAKVLMVDPTSPLDAFDSGPTPTPRFDRVYWRVNVSLGDGQRTNLADLYRAIHRELSRGPMPAWREEIAEAIHTLALEEVYGYLESYCAEHSLPFQAWKKGREVIAQLLEELPVCQVWYLAKLAVNNAVVYFNKGSVSKTQASNGIPNSMLALGQKAVEGAWTTKWHKHSVRSPRSGFSKALHDLLLKHDDYGRERRIGNYITALPSAAYGPGTAEICCSACGSLAIHVQTKVNETIVNCKDCMARSLLPTDGHRHLQ</sequence>
<organism evidence="1 2">
    <name type="scientific">Pseudomonas sichuanensis</name>
    <dbReference type="NCBI Taxonomy" id="2213015"/>
    <lineage>
        <taxon>Bacteria</taxon>
        <taxon>Pseudomonadati</taxon>
        <taxon>Pseudomonadota</taxon>
        <taxon>Gammaproteobacteria</taxon>
        <taxon>Pseudomonadales</taxon>
        <taxon>Pseudomonadaceae</taxon>
        <taxon>Pseudomonas</taxon>
    </lineage>
</organism>
<dbReference type="RefSeq" id="WP_347149700.1">
    <property type="nucleotide sequence ID" value="NZ_JBDLYL010000007.1"/>
</dbReference>
<evidence type="ECO:0000313" key="2">
    <source>
        <dbReference type="Proteomes" id="UP001424532"/>
    </source>
</evidence>
<dbReference type="EMBL" id="JBDLYL010000007">
    <property type="protein sequence ID" value="MEN8639803.1"/>
    <property type="molecule type" value="Genomic_DNA"/>
</dbReference>